<dbReference type="Proteomes" id="UP000275436">
    <property type="component" value="Unassembled WGS sequence"/>
</dbReference>
<dbReference type="AlphaFoldDB" id="A0A3M9X0W9"/>
<proteinExistence type="predicted"/>
<gene>
    <name evidence="1" type="ORF">DNR46_32045</name>
</gene>
<evidence type="ECO:0000313" key="2">
    <source>
        <dbReference type="Proteomes" id="UP000275436"/>
    </source>
</evidence>
<dbReference type="EMBL" id="QKOD01000016">
    <property type="protein sequence ID" value="RNJ41669.1"/>
    <property type="molecule type" value="Genomic_DNA"/>
</dbReference>
<sequence length="53" mass="5774">MPEQRRSTSQIHSRLGCSPKCGRCALTIRRLMDEALGTTHAASCRGCARPSQS</sequence>
<organism evidence="1 2">
    <name type="scientific">Mesorhizobium japonicum</name>
    <dbReference type="NCBI Taxonomy" id="2066070"/>
    <lineage>
        <taxon>Bacteria</taxon>
        <taxon>Pseudomonadati</taxon>
        <taxon>Pseudomonadota</taxon>
        <taxon>Alphaproteobacteria</taxon>
        <taxon>Hyphomicrobiales</taxon>
        <taxon>Phyllobacteriaceae</taxon>
        <taxon>Mesorhizobium</taxon>
    </lineage>
</organism>
<protein>
    <submittedName>
        <fullName evidence="1">(2Fe-2S)-binding protein</fullName>
    </submittedName>
</protein>
<reference evidence="1 2" key="1">
    <citation type="journal article" date="2018" name="Mol. Plant Microbe Interact.">
        <title>Taxonomically Different Co-Microsymbionts of a Relict Legume, Oxytropis popoviana, Have Complementary Sets of Symbiotic Genes and Together Increase the Efficiency of Plant Nodulation.</title>
        <authorList>
            <person name="Safronova V."/>
            <person name="Belimov A."/>
            <person name="Sazanova A."/>
            <person name="Chirak E."/>
            <person name="Verkhozina A."/>
            <person name="Kuznetsova I."/>
            <person name="Andronov E."/>
            <person name="Puhalsky J."/>
            <person name="Tikhonovich I."/>
        </authorList>
    </citation>
    <scope>NUCLEOTIDE SEQUENCE [LARGE SCALE GENOMIC DNA]</scope>
    <source>
        <strain evidence="1 2">Opo-235</strain>
    </source>
</reference>
<dbReference type="InterPro" id="IPR041854">
    <property type="entry name" value="BFD-like_2Fe2S-bd_dom_sf"/>
</dbReference>
<dbReference type="Gene3D" id="1.10.10.1100">
    <property type="entry name" value="BFD-like [2Fe-2S]-binding domain"/>
    <property type="match status" value="1"/>
</dbReference>
<name>A0A3M9X0W9_9HYPH</name>
<comment type="caution">
    <text evidence="1">The sequence shown here is derived from an EMBL/GenBank/DDBJ whole genome shotgun (WGS) entry which is preliminary data.</text>
</comment>
<evidence type="ECO:0000313" key="1">
    <source>
        <dbReference type="EMBL" id="RNJ41669.1"/>
    </source>
</evidence>
<accession>A0A3M9X0W9</accession>